<dbReference type="KEGG" id="hbv:ABIV_0784"/>
<gene>
    <name evidence="2" type="ORF">ABIV_0784</name>
    <name evidence="3" type="ORF">CRV05_00700</name>
</gene>
<accession>A0AAX2A9J9</accession>
<dbReference type="InterPro" id="IPR029787">
    <property type="entry name" value="Nucleotide_cyclase"/>
</dbReference>
<evidence type="ECO:0000313" key="5">
    <source>
        <dbReference type="Proteomes" id="UP000289193"/>
    </source>
</evidence>
<protein>
    <recommendedName>
        <fullName evidence="1">GGDEF domain-containing protein</fullName>
    </recommendedName>
</protein>
<dbReference type="EMBL" id="PDKM01000001">
    <property type="protein sequence ID" value="RXK10924.1"/>
    <property type="molecule type" value="Genomic_DNA"/>
</dbReference>
<dbReference type="Proteomes" id="UP000253850">
    <property type="component" value="Chromosome"/>
</dbReference>
<reference evidence="3 5" key="1">
    <citation type="submission" date="2017-10" db="EMBL/GenBank/DDBJ databases">
        <title>Genomics of the genus Arcobacter.</title>
        <authorList>
            <person name="Perez-Cataluna A."/>
            <person name="Figueras M.J."/>
        </authorList>
    </citation>
    <scope>NUCLEOTIDE SEQUENCE [LARGE SCALE GENOMIC DNA]</scope>
    <source>
        <strain evidence="3 5">CECT 7835</strain>
    </source>
</reference>
<feature type="domain" description="GGDEF" evidence="1">
    <location>
        <begin position="118"/>
        <end position="216"/>
    </location>
</feature>
<reference evidence="2 4" key="2">
    <citation type="submission" date="2018-07" db="EMBL/GenBank/DDBJ databases">
        <title>Complete genome of the Arcobacter bivalviorum type strain LMG 26154.</title>
        <authorList>
            <person name="Miller W.G."/>
            <person name="Yee E."/>
            <person name="Bono J.L."/>
        </authorList>
    </citation>
    <scope>NUCLEOTIDE SEQUENCE [LARGE SCALE GENOMIC DNA]</scope>
    <source>
        <strain evidence="2 4">LMG 26154</strain>
    </source>
</reference>
<dbReference type="InterPro" id="IPR000160">
    <property type="entry name" value="GGDEF_dom"/>
</dbReference>
<dbReference type="Proteomes" id="UP000289193">
    <property type="component" value="Unassembled WGS sequence"/>
</dbReference>
<dbReference type="Gene3D" id="3.30.70.270">
    <property type="match status" value="1"/>
</dbReference>
<dbReference type="Pfam" id="PF00990">
    <property type="entry name" value="GGDEF"/>
    <property type="match status" value="1"/>
</dbReference>
<dbReference type="InterPro" id="IPR043128">
    <property type="entry name" value="Rev_trsase/Diguanyl_cyclase"/>
</dbReference>
<keyword evidence="5" id="KW-1185">Reference proteome</keyword>
<dbReference type="EMBL" id="CP031217">
    <property type="protein sequence ID" value="AXH11797.1"/>
    <property type="molecule type" value="Genomic_DNA"/>
</dbReference>
<evidence type="ECO:0000313" key="4">
    <source>
        <dbReference type="Proteomes" id="UP000253850"/>
    </source>
</evidence>
<organism evidence="3 5">
    <name type="scientific">Halarcobacter bivalviorum</name>
    <dbReference type="NCBI Taxonomy" id="663364"/>
    <lineage>
        <taxon>Bacteria</taxon>
        <taxon>Pseudomonadati</taxon>
        <taxon>Campylobacterota</taxon>
        <taxon>Epsilonproteobacteria</taxon>
        <taxon>Campylobacterales</taxon>
        <taxon>Arcobacteraceae</taxon>
        <taxon>Halarcobacter</taxon>
    </lineage>
</organism>
<evidence type="ECO:0000313" key="2">
    <source>
        <dbReference type="EMBL" id="AXH11797.1"/>
    </source>
</evidence>
<sequence>MKDRLKEITDLTINELLEEEVILPSEYFECFDKHAKLCEVDLEDEEFEKEVDELLLKEIGTINDYVKSATKSIDSAATLTLDAQKAIEENNSDALKKLYSQIRDLQIELQDITENIYKDYLTSAYNKKWLYHKYLAENSKIKEDAIIILIDVTDFEYIKKTYNKLISNNLLIFIFEFINKEFKKEDIDFEICRYLTNKFIISVKNNNFNSVTNLIKNTSSVLFGTTLKSNSGVMIKPNYKYSTLSIKKDDSFHEILNSLIKKLEA</sequence>
<dbReference type="SUPFAM" id="SSF55073">
    <property type="entry name" value="Nucleotide cyclase"/>
    <property type="match status" value="1"/>
</dbReference>
<evidence type="ECO:0000313" key="3">
    <source>
        <dbReference type="EMBL" id="RXK10924.1"/>
    </source>
</evidence>
<dbReference type="AlphaFoldDB" id="A0AAX2A9J9"/>
<name>A0AAX2A9J9_9BACT</name>
<evidence type="ECO:0000259" key="1">
    <source>
        <dbReference type="Pfam" id="PF00990"/>
    </source>
</evidence>
<proteinExistence type="predicted"/>
<dbReference type="RefSeq" id="WP_114838659.1">
    <property type="nucleotide sequence ID" value="NZ_CP031217.1"/>
</dbReference>